<feature type="binding site" evidence="10">
    <location>
        <position position="273"/>
    </location>
    <ligand>
        <name>GMP</name>
        <dbReference type="ChEBI" id="CHEBI:58115"/>
    </ligand>
</feature>
<feature type="active site" description="GMP-histidine intermediate" evidence="9">
    <location>
        <position position="290"/>
    </location>
</feature>
<feature type="binding site" evidence="10">
    <location>
        <begin position="142"/>
        <end position="146"/>
    </location>
    <ligand>
        <name>GMP</name>
        <dbReference type="ChEBI" id="CHEBI:58115"/>
    </ligand>
</feature>
<comment type="cofactor">
    <cofactor evidence="11">
        <name>Mn(2+)</name>
        <dbReference type="ChEBI" id="CHEBI:29035"/>
    </cofactor>
    <text evidence="11">Binds 2 manganese ions per subunit.</text>
</comment>
<keyword evidence="13" id="KW-1185">Reference proteome</keyword>
<dbReference type="SUPFAM" id="SSF103365">
    <property type="entry name" value="Hypothetical protein PH1602"/>
    <property type="match status" value="1"/>
</dbReference>
<dbReference type="InterPro" id="IPR001233">
    <property type="entry name" value="RtcB"/>
</dbReference>
<dbReference type="GO" id="GO:0003972">
    <property type="term" value="F:RNA ligase (ATP) activity"/>
    <property type="evidence" value="ECO:0007669"/>
    <property type="project" value="TreeGrafter"/>
</dbReference>
<dbReference type="RefSeq" id="WP_142852486.1">
    <property type="nucleotide sequence ID" value="NZ_FXWW01000001.1"/>
</dbReference>
<dbReference type="EMBL" id="VICH01000004">
    <property type="protein sequence ID" value="TQV68733.1"/>
    <property type="molecule type" value="Genomic_DNA"/>
</dbReference>
<feature type="binding site" evidence="10">
    <location>
        <begin position="239"/>
        <end position="240"/>
    </location>
    <ligand>
        <name>GMP</name>
        <dbReference type="ChEBI" id="CHEBI:58115"/>
    </ligand>
</feature>
<feature type="binding site" evidence="11">
    <location>
        <position position="169"/>
    </location>
    <ligand>
        <name>Mn(2+)</name>
        <dbReference type="ChEBI" id="CHEBI:29035"/>
        <label>2</label>
    </ligand>
</feature>
<feature type="binding site" evidence="11">
    <location>
        <position position="143"/>
    </location>
    <ligand>
        <name>Mn(2+)</name>
        <dbReference type="ChEBI" id="CHEBI:29035"/>
        <label>1</label>
    </ligand>
</feature>
<keyword evidence="7 11" id="KW-0464">Manganese</keyword>
<comment type="catalytic activity">
    <reaction evidence="8">
        <text>a 3'-end 3'-phospho-ribonucleotide-RNA + a 5'-end dephospho-ribonucleoside-RNA + GTP = a ribonucleotidyl-ribonucleotide-RNA + GMP + diphosphate</text>
        <dbReference type="Rhea" id="RHEA:68076"/>
        <dbReference type="Rhea" id="RHEA-COMP:10463"/>
        <dbReference type="Rhea" id="RHEA-COMP:13936"/>
        <dbReference type="Rhea" id="RHEA-COMP:17355"/>
        <dbReference type="ChEBI" id="CHEBI:33019"/>
        <dbReference type="ChEBI" id="CHEBI:37565"/>
        <dbReference type="ChEBI" id="CHEBI:58115"/>
        <dbReference type="ChEBI" id="CHEBI:83062"/>
        <dbReference type="ChEBI" id="CHEBI:138284"/>
        <dbReference type="ChEBI" id="CHEBI:173118"/>
        <dbReference type="EC" id="6.5.1.8"/>
    </reaction>
</comment>
<evidence type="ECO:0000256" key="7">
    <source>
        <dbReference type="ARBA" id="ARBA00023211"/>
    </source>
</evidence>
<feature type="binding site" evidence="11">
    <location>
        <position position="239"/>
    </location>
    <ligand>
        <name>Mn(2+)</name>
        <dbReference type="ChEBI" id="CHEBI:29035"/>
        <label>2</label>
    </ligand>
</feature>
<dbReference type="NCBIfam" id="TIGR03073">
    <property type="entry name" value="release_rtcB"/>
    <property type="match status" value="1"/>
</dbReference>
<evidence type="ECO:0000256" key="4">
    <source>
        <dbReference type="ARBA" id="ARBA00022741"/>
    </source>
</evidence>
<dbReference type="OrthoDB" id="9802323at2"/>
<gene>
    <name evidence="12" type="ORF">FIL88_03890</name>
</gene>
<dbReference type="Gene3D" id="3.90.1860.10">
    <property type="entry name" value="tRNA-splicing ligase RtcB"/>
    <property type="match status" value="1"/>
</dbReference>
<protein>
    <recommendedName>
        <fullName evidence="1">3'-phosphate/5'-hydroxy nucleic acid ligase</fullName>
        <ecNumber evidence="1">6.5.1.8</ecNumber>
    </recommendedName>
</protein>
<feature type="binding site" evidence="10">
    <location>
        <begin position="290"/>
        <end position="293"/>
    </location>
    <ligand>
        <name>GMP</name>
        <dbReference type="ChEBI" id="CHEBI:58115"/>
    </ligand>
</feature>
<evidence type="ECO:0000256" key="5">
    <source>
        <dbReference type="ARBA" id="ARBA00022800"/>
    </source>
</evidence>
<dbReference type="GO" id="GO:0170057">
    <property type="term" value="F:RNA ligase (GTP) activity"/>
    <property type="evidence" value="ECO:0007669"/>
    <property type="project" value="UniProtKB-EC"/>
</dbReference>
<dbReference type="PANTHER" id="PTHR11118">
    <property type="entry name" value="RNA-SPLICING LIGASE RTCB HOMOLOG"/>
    <property type="match status" value="1"/>
</dbReference>
<name>A0A545SUU4_9RHOB</name>
<dbReference type="Pfam" id="PF01139">
    <property type="entry name" value="RtcB"/>
    <property type="match status" value="2"/>
</dbReference>
<dbReference type="Proteomes" id="UP000315816">
    <property type="component" value="Unassembled WGS sequence"/>
</dbReference>
<evidence type="ECO:0000256" key="11">
    <source>
        <dbReference type="PIRSR" id="PIRSR601233-3"/>
    </source>
</evidence>
<evidence type="ECO:0000256" key="3">
    <source>
        <dbReference type="ARBA" id="ARBA00022723"/>
    </source>
</evidence>
<accession>A0A545SUU4</accession>
<keyword evidence="6 10" id="KW-0342">GTP-binding</keyword>
<comment type="caution">
    <text evidence="12">The sequence shown here is derived from an EMBL/GenBank/DDBJ whole genome shotgun (WGS) entry which is preliminary data.</text>
</comment>
<keyword evidence="5" id="KW-0692">RNA repair</keyword>
<dbReference type="GO" id="GO:0005525">
    <property type="term" value="F:GTP binding"/>
    <property type="evidence" value="ECO:0007669"/>
    <property type="project" value="UniProtKB-KW"/>
</dbReference>
<evidence type="ECO:0000256" key="8">
    <source>
        <dbReference type="ARBA" id="ARBA00047746"/>
    </source>
</evidence>
<dbReference type="InterPro" id="IPR036025">
    <property type="entry name" value="RtcB-like_sf"/>
</dbReference>
<keyword evidence="3 11" id="KW-0479">Metal-binding</keyword>
<evidence type="ECO:0000256" key="6">
    <source>
        <dbReference type="ARBA" id="ARBA00023134"/>
    </source>
</evidence>
<dbReference type="PANTHER" id="PTHR11118:SF1">
    <property type="entry name" value="RNA-SPLICING LIGASE RTCB HOMOLOG"/>
    <property type="match status" value="1"/>
</dbReference>
<evidence type="ECO:0000256" key="1">
    <source>
        <dbReference type="ARBA" id="ARBA00012726"/>
    </source>
</evidence>
<evidence type="ECO:0000256" key="9">
    <source>
        <dbReference type="PIRSR" id="PIRSR601233-1"/>
    </source>
</evidence>
<organism evidence="12 13">
    <name type="scientific">Aliiroseovarius halocynthiae</name>
    <dbReference type="NCBI Taxonomy" id="985055"/>
    <lineage>
        <taxon>Bacteria</taxon>
        <taxon>Pseudomonadati</taxon>
        <taxon>Pseudomonadota</taxon>
        <taxon>Alphaproteobacteria</taxon>
        <taxon>Rhodobacterales</taxon>
        <taxon>Paracoccaceae</taxon>
        <taxon>Aliiroseovarius</taxon>
    </lineage>
</organism>
<keyword evidence="2 12" id="KW-0436">Ligase</keyword>
<keyword evidence="4 10" id="KW-0547">Nucleotide-binding</keyword>
<evidence type="ECO:0000313" key="13">
    <source>
        <dbReference type="Proteomes" id="UP000315816"/>
    </source>
</evidence>
<proteinExistence type="predicted"/>
<evidence type="ECO:0000256" key="2">
    <source>
        <dbReference type="ARBA" id="ARBA00022598"/>
    </source>
</evidence>
<dbReference type="AlphaFoldDB" id="A0A545SUU4"/>
<dbReference type="EC" id="6.5.1.8" evidence="1"/>
<dbReference type="InterPro" id="IPR017510">
    <property type="entry name" value="RtcB2"/>
</dbReference>
<reference evidence="12 13" key="1">
    <citation type="submission" date="2019-06" db="EMBL/GenBank/DDBJ databases">
        <title>A novel species of marine bacteria.</title>
        <authorList>
            <person name="Wang Y."/>
        </authorList>
    </citation>
    <scope>NUCLEOTIDE SEQUENCE [LARGE SCALE GENOMIC DNA]</scope>
    <source>
        <strain evidence="12 13">MA1-10</strain>
    </source>
</reference>
<feature type="binding site" evidence="10">
    <location>
        <position position="369"/>
    </location>
    <ligand>
        <name>GMP</name>
        <dbReference type="ChEBI" id="CHEBI:58115"/>
    </ligand>
</feature>
<dbReference type="GO" id="GO:0006396">
    <property type="term" value="P:RNA processing"/>
    <property type="evidence" value="ECO:0007669"/>
    <property type="project" value="InterPro"/>
</dbReference>
<evidence type="ECO:0000313" key="12">
    <source>
        <dbReference type="EMBL" id="TQV68733.1"/>
    </source>
</evidence>
<dbReference type="GO" id="GO:0046872">
    <property type="term" value="F:metal ion binding"/>
    <property type="evidence" value="ECO:0007669"/>
    <property type="project" value="UniProtKB-KW"/>
</dbReference>
<sequence>MGNSVLDGRASAVSGDGVITKFYTSTAWIEGRAEQQLEEIAGWTGVQRVAAFPDLHPGKYGPVGCAVLADRIFPQLIGNDIGCGMSLFQLDLPVRKLKLEKALPRMRILGEPGSEDQGWRLESVGLPTDMFATSLGTIGGGNHFCEVQTVAEAEGSTGLDASRLYLLVHSGSRGLGNAVLDSVPPGAYAGLQEDCDAARAYLKDHGNAVRWASLNRQIIAERAAEALRADLTRLVDAPHNLLARHGEGWLHRKGAAVADRGFVPLAGSRASASFLMDASSHGDALGSLAHGAGRRYDRSSMHGRVRAKRSDIEGMQRTPFGGRVLCEDRDLLIEEAPLAYKSSKAVAEDLERTGAGHRVAEFHPLLTFKKTRDGRRS</sequence>
<dbReference type="GO" id="GO:0042245">
    <property type="term" value="P:RNA repair"/>
    <property type="evidence" value="ECO:0007669"/>
    <property type="project" value="UniProtKB-KW"/>
</dbReference>
<evidence type="ECO:0000256" key="10">
    <source>
        <dbReference type="PIRSR" id="PIRSR601233-2"/>
    </source>
</evidence>